<dbReference type="PANTHER" id="PTHR35175:SF2">
    <property type="entry name" value="DUF1289 DOMAIN-CONTAINING PROTEIN"/>
    <property type="match status" value="1"/>
</dbReference>
<dbReference type="InterPro" id="IPR032720">
    <property type="entry name" value="Cys_rich_CWC"/>
</dbReference>
<organism evidence="1 2">
    <name type="scientific">Vibrio gazogenes DSM 21264 = NBRC 103151</name>
    <dbReference type="NCBI Taxonomy" id="1123492"/>
    <lineage>
        <taxon>Bacteria</taxon>
        <taxon>Pseudomonadati</taxon>
        <taxon>Pseudomonadota</taxon>
        <taxon>Gammaproteobacteria</taxon>
        <taxon>Vibrionales</taxon>
        <taxon>Vibrionaceae</taxon>
        <taxon>Vibrio</taxon>
    </lineage>
</organism>
<dbReference type="Pfam" id="PF06945">
    <property type="entry name" value="DUF1289"/>
    <property type="match status" value="1"/>
</dbReference>
<dbReference type="Pfam" id="PF14375">
    <property type="entry name" value="Cys_rich_CWC"/>
    <property type="match status" value="1"/>
</dbReference>
<protein>
    <submittedName>
        <fullName evidence="1">Cysteine-rich CWC</fullName>
    </submittedName>
</protein>
<dbReference type="AlphaFoldDB" id="A0A1M4SPR5"/>
<proteinExistence type="predicted"/>
<dbReference type="Proteomes" id="UP000184159">
    <property type="component" value="Unassembled WGS sequence"/>
</dbReference>
<name>A0A1M4SPR5_VIBGA</name>
<reference evidence="2" key="1">
    <citation type="submission" date="2016-11" db="EMBL/GenBank/DDBJ databases">
        <authorList>
            <person name="Varghese N."/>
            <person name="Submissions S."/>
        </authorList>
    </citation>
    <scope>NUCLEOTIDE SEQUENCE [LARGE SCALE GENOMIC DNA]</scope>
    <source>
        <strain evidence="2">DSM 21264</strain>
    </source>
</reference>
<keyword evidence="2" id="KW-1185">Reference proteome</keyword>
<dbReference type="PANTHER" id="PTHR35175">
    <property type="entry name" value="DUF1289 DOMAIN-CONTAINING PROTEIN"/>
    <property type="match status" value="1"/>
</dbReference>
<dbReference type="InterPro" id="IPR010710">
    <property type="entry name" value="DUF1289"/>
</dbReference>
<evidence type="ECO:0000313" key="1">
    <source>
        <dbReference type="EMBL" id="SHE34162.1"/>
    </source>
</evidence>
<accession>A0A1M4SPR5</accession>
<sequence length="139" mass="15458">MNSKGLPKTHPTAKYCNITGRSLIVSAISKNESVEVSGKAIKSPCVGYCKNEDGLCSGCYRTMEEIRQWRHYTDQQREQIMQRLSGTATSHACPQCGEPTYCGVHAGESDCWCFHISTREKTGAAHCLCRRCLARQPLL</sequence>
<dbReference type="EMBL" id="FQUH01000001">
    <property type="protein sequence ID" value="SHE34162.1"/>
    <property type="molecule type" value="Genomic_DNA"/>
</dbReference>
<evidence type="ECO:0000313" key="2">
    <source>
        <dbReference type="Proteomes" id="UP000184159"/>
    </source>
</evidence>
<gene>
    <name evidence="1" type="ORF">SAMN02745781_00121</name>
</gene>